<dbReference type="RefSeq" id="WP_146525168.1">
    <property type="nucleotide sequence ID" value="NZ_SJPV01000002.1"/>
</dbReference>
<protein>
    <submittedName>
        <fullName evidence="2">Polysaccharide pyruvyl transferase</fullName>
    </submittedName>
</protein>
<organism evidence="2 3">
    <name type="scientific">Novipirellula artificiosorum</name>
    <dbReference type="NCBI Taxonomy" id="2528016"/>
    <lineage>
        <taxon>Bacteria</taxon>
        <taxon>Pseudomonadati</taxon>
        <taxon>Planctomycetota</taxon>
        <taxon>Planctomycetia</taxon>
        <taxon>Pirellulales</taxon>
        <taxon>Pirellulaceae</taxon>
        <taxon>Novipirellula</taxon>
    </lineage>
</organism>
<keyword evidence="2" id="KW-0808">Transferase</keyword>
<evidence type="ECO:0000313" key="3">
    <source>
        <dbReference type="Proteomes" id="UP000319143"/>
    </source>
</evidence>
<evidence type="ECO:0000313" key="2">
    <source>
        <dbReference type="EMBL" id="TWU40579.1"/>
    </source>
</evidence>
<dbReference type="InterPro" id="IPR006311">
    <property type="entry name" value="TAT_signal"/>
</dbReference>
<comment type="caution">
    <text evidence="2">The sequence shown here is derived from an EMBL/GenBank/DDBJ whole genome shotgun (WGS) entry which is preliminary data.</text>
</comment>
<dbReference type="OrthoDB" id="5093983at2"/>
<dbReference type="Pfam" id="PF04230">
    <property type="entry name" value="PS_pyruv_trans"/>
    <property type="match status" value="1"/>
</dbReference>
<proteinExistence type="predicted"/>
<dbReference type="InterPro" id="IPR007345">
    <property type="entry name" value="Polysacch_pyruvyl_Trfase"/>
</dbReference>
<dbReference type="AlphaFoldDB" id="A0A5C6E0B1"/>
<dbReference type="EMBL" id="SJPV01000002">
    <property type="protein sequence ID" value="TWU40579.1"/>
    <property type="molecule type" value="Genomic_DNA"/>
</dbReference>
<gene>
    <name evidence="2" type="ORF">Poly41_14120</name>
</gene>
<feature type="domain" description="Polysaccharide pyruvyl transferase" evidence="1">
    <location>
        <begin position="46"/>
        <end position="349"/>
    </location>
</feature>
<keyword evidence="3" id="KW-1185">Reference proteome</keyword>
<name>A0A5C6E0B1_9BACT</name>
<dbReference type="Proteomes" id="UP000319143">
    <property type="component" value="Unassembled WGS sequence"/>
</dbReference>
<evidence type="ECO:0000259" key="1">
    <source>
        <dbReference type="Pfam" id="PF04230"/>
    </source>
</evidence>
<sequence length="425" mass="48635">MSLRRRTFIQTTLLGVSSAALPSTAIAFKLQKRPRILLRGSWHSINIGDIAHTLGTINLISTYLPEVEIVLWPKNVKDGVKEMIQRRFPNLQIIEKEQEIQRAYQECDFYLHGSGPVLLKKEDLQKWHEETGKPYGVFGIGLGNKTAVEQRDLLNQAEFLFFRETVSLQRARDNGLECPIMEFGPDATFSTDVRNDSAANRFLTAHGLEHGKFLCCIPRYRRYPLPLGKEYWEVETPFEPEAPVEPMNQNRNEEMKEQDHALLREAIIRVVRETDMKVLVCPEDISQVSLGKEMIIDKLPEDIRKEVVWKDSFWLTDEALSTYLRSAGVFGLEQHSPIMCIGNGIPAIVGRFPEQGVKGTMWRDIGLEDWLFDIDQPEDRENYVPAVLELAKHPEAARDKAAKAHGRVERFQQRMVEVLKEAIGG</sequence>
<dbReference type="GO" id="GO:0016740">
    <property type="term" value="F:transferase activity"/>
    <property type="evidence" value="ECO:0007669"/>
    <property type="project" value="UniProtKB-KW"/>
</dbReference>
<dbReference type="PROSITE" id="PS51318">
    <property type="entry name" value="TAT"/>
    <property type="match status" value="1"/>
</dbReference>
<accession>A0A5C6E0B1</accession>
<reference evidence="2 3" key="1">
    <citation type="submission" date="2019-02" db="EMBL/GenBank/DDBJ databases">
        <title>Deep-cultivation of Planctomycetes and their phenomic and genomic characterization uncovers novel biology.</title>
        <authorList>
            <person name="Wiegand S."/>
            <person name="Jogler M."/>
            <person name="Boedeker C."/>
            <person name="Pinto D."/>
            <person name="Vollmers J."/>
            <person name="Rivas-Marin E."/>
            <person name="Kohn T."/>
            <person name="Peeters S.H."/>
            <person name="Heuer A."/>
            <person name="Rast P."/>
            <person name="Oberbeckmann S."/>
            <person name="Bunk B."/>
            <person name="Jeske O."/>
            <person name="Meyerdierks A."/>
            <person name="Storesund J.E."/>
            <person name="Kallscheuer N."/>
            <person name="Luecker S."/>
            <person name="Lage O.M."/>
            <person name="Pohl T."/>
            <person name="Merkel B.J."/>
            <person name="Hornburger P."/>
            <person name="Mueller R.-W."/>
            <person name="Bruemmer F."/>
            <person name="Labrenz M."/>
            <person name="Spormann A.M."/>
            <person name="Op Den Camp H."/>
            <person name="Overmann J."/>
            <person name="Amann R."/>
            <person name="Jetten M.S.M."/>
            <person name="Mascher T."/>
            <person name="Medema M.H."/>
            <person name="Devos D.P."/>
            <person name="Kaster A.-K."/>
            <person name="Ovreas L."/>
            <person name="Rohde M."/>
            <person name="Galperin M.Y."/>
            <person name="Jogler C."/>
        </authorList>
    </citation>
    <scope>NUCLEOTIDE SEQUENCE [LARGE SCALE GENOMIC DNA]</scope>
    <source>
        <strain evidence="2 3">Poly41</strain>
    </source>
</reference>